<dbReference type="STRING" id="351679.A9255_16040"/>
<keyword evidence="3" id="KW-1185">Reference proteome</keyword>
<accession>A0A2G0QFA5</accession>
<gene>
    <name evidence="1" type="ORF">A9255_16040</name>
    <name evidence="2" type="ORF">Xhom_00918</name>
</gene>
<dbReference type="KEGG" id="xho:A9255_16040"/>
<dbReference type="RefSeq" id="WP_069317587.1">
    <property type="nucleotide sequence ID" value="NZ_CAWNQJ010000001.1"/>
</dbReference>
<dbReference type="AlphaFoldDB" id="A0A2G0QFA5"/>
<reference evidence="2 4" key="2">
    <citation type="journal article" date="2017" name="Nat. Microbiol.">
        <title>Natural product diversity associated with the nematode symbionts Photorhabdus and Xenorhabdus.</title>
        <authorList>
            <person name="Tobias N.J."/>
            <person name="Wolff H."/>
            <person name="Djahanschiri B."/>
            <person name="Grundmann F."/>
            <person name="Kronenwerth M."/>
            <person name="Shi Y.M."/>
            <person name="Simonyi S."/>
            <person name="Grun P."/>
            <person name="Shapiro-Ilan D."/>
            <person name="Pidot S.J."/>
            <person name="Stinear T.P."/>
            <person name="Ebersberger I."/>
            <person name="Bode H.B."/>
        </authorList>
    </citation>
    <scope>NUCLEOTIDE SEQUENCE [LARGE SCALE GENOMIC DNA]</scope>
    <source>
        <strain evidence="2 4">DSM 17903</strain>
    </source>
</reference>
<protein>
    <submittedName>
        <fullName evidence="2">Uncharacterized protein</fullName>
    </submittedName>
</protein>
<dbReference type="Proteomes" id="UP000094600">
    <property type="component" value="Chromosome"/>
</dbReference>
<dbReference type="OrthoDB" id="6437954at2"/>
<evidence type="ECO:0000313" key="3">
    <source>
        <dbReference type="Proteomes" id="UP000094600"/>
    </source>
</evidence>
<dbReference type="EMBL" id="NJAI01000001">
    <property type="protein sequence ID" value="PHM57915.1"/>
    <property type="molecule type" value="Genomic_DNA"/>
</dbReference>
<name>A0A2G0QFA5_XENHO</name>
<evidence type="ECO:0000313" key="2">
    <source>
        <dbReference type="EMBL" id="PHM57915.1"/>
    </source>
</evidence>
<dbReference type="EMBL" id="CP016176">
    <property type="protein sequence ID" value="AOM41934.1"/>
    <property type="molecule type" value="Genomic_DNA"/>
</dbReference>
<organism evidence="2 4">
    <name type="scientific">Xenorhabdus hominickii</name>
    <dbReference type="NCBI Taxonomy" id="351679"/>
    <lineage>
        <taxon>Bacteria</taxon>
        <taxon>Pseudomonadati</taxon>
        <taxon>Pseudomonadota</taxon>
        <taxon>Gammaproteobacteria</taxon>
        <taxon>Enterobacterales</taxon>
        <taxon>Morganellaceae</taxon>
        <taxon>Xenorhabdus</taxon>
    </lineage>
</organism>
<proteinExistence type="predicted"/>
<evidence type="ECO:0000313" key="4">
    <source>
        <dbReference type="Proteomes" id="UP000225433"/>
    </source>
</evidence>
<sequence length="543" mass="60711">MKSNEFPTGKYQIYLSVPKNADVAIGQGFYLNITITSNEAIPTDFKFTLDNYIGLNVESINPSLSAPSTPNSIDFLAYLVIDDSGSMAEGESTTVSYGVNISGVEPKKISYTARKINQDEIKLKVDKLICHTPEKDEMPKSMGDDFILYSMILTDGSGHLMKNTPMQIYSDNLANLNERIVITTDPSKGTPFRIIKPILSDKYNFIPISSNDEGNVSFRVYPVKNKPAVIQLGIQLAGANSNYVVPITYSLSPKPKDPRELLSKPLIQDLYNGKLSGYGANQKFSINIPYYDDATDSDHILFYTKNGLNLPVRKIQDATEPDYSFELYYNDFSLNELSELSYVVARNIDNTLYSNIEYFTYIGGGDNKPADGIDRIFDMPIIYASEADPKSHPPFKHDEQLKLEYGSTIGPSSIEGYRENGGYGLFVQIIGTNDPTDKQKPKFGDKIHFTMYLNGDHSDDYTVNKGYKKINKQYSCTIKDVSDNAGGKTSTTVVSIPHDLIVNFASSPEYGTPNIYFEYYIMDDEGIRTYCNYYYSGIETVGV</sequence>
<evidence type="ECO:0000313" key="1">
    <source>
        <dbReference type="EMBL" id="AOM41934.1"/>
    </source>
</evidence>
<reference evidence="1 3" key="1">
    <citation type="submission" date="2016-06" db="EMBL/GenBank/DDBJ databases">
        <title>Bacterial characters and pathogenicity of Xenorhabdus hominickii from an entomopathogenic nematode, Steinernema monticolum.</title>
        <authorList>
            <person name="Park Y."/>
            <person name="Kim Y."/>
        </authorList>
    </citation>
    <scope>NUCLEOTIDE SEQUENCE [LARGE SCALE GENOMIC DNA]</scope>
    <source>
        <strain evidence="1 3">ANU1</strain>
    </source>
</reference>
<dbReference type="Proteomes" id="UP000225433">
    <property type="component" value="Unassembled WGS sequence"/>
</dbReference>